<dbReference type="Proteomes" id="UP000645555">
    <property type="component" value="Unassembled WGS sequence"/>
</dbReference>
<evidence type="ECO:0000313" key="2">
    <source>
        <dbReference type="Proteomes" id="UP000645555"/>
    </source>
</evidence>
<sequence>MTHRTRARSRICPDCDGFASAAVTLGGRDRRGHLRTITAHCPACHGTGTTARPAARQAVSV</sequence>
<keyword evidence="2" id="KW-1185">Reference proteome</keyword>
<accession>A0A918K4N0</accession>
<name>A0A918K4N0_9ACTN</name>
<gene>
    <name evidence="1" type="ORF">GCM10010515_10950</name>
</gene>
<reference evidence="1" key="1">
    <citation type="journal article" date="2014" name="Int. J. Syst. Evol. Microbiol.">
        <title>Complete genome sequence of Corynebacterium casei LMG S-19264T (=DSM 44701T), isolated from a smear-ripened cheese.</title>
        <authorList>
            <consortium name="US DOE Joint Genome Institute (JGI-PGF)"/>
            <person name="Walter F."/>
            <person name="Albersmeier A."/>
            <person name="Kalinowski J."/>
            <person name="Ruckert C."/>
        </authorList>
    </citation>
    <scope>NUCLEOTIDE SEQUENCE</scope>
    <source>
        <strain evidence="1">JCM 4956</strain>
    </source>
</reference>
<organism evidence="1 2">
    <name type="scientific">Streptomyces fructofermentans</name>
    <dbReference type="NCBI Taxonomy" id="152141"/>
    <lineage>
        <taxon>Bacteria</taxon>
        <taxon>Bacillati</taxon>
        <taxon>Actinomycetota</taxon>
        <taxon>Actinomycetes</taxon>
        <taxon>Kitasatosporales</taxon>
        <taxon>Streptomycetaceae</taxon>
        <taxon>Streptomyces</taxon>
    </lineage>
</organism>
<reference evidence="1" key="2">
    <citation type="submission" date="2020-09" db="EMBL/GenBank/DDBJ databases">
        <authorList>
            <person name="Sun Q."/>
            <person name="Ohkuma M."/>
        </authorList>
    </citation>
    <scope>NUCLEOTIDE SEQUENCE</scope>
    <source>
        <strain evidence="1">JCM 4956</strain>
    </source>
</reference>
<evidence type="ECO:0000313" key="1">
    <source>
        <dbReference type="EMBL" id="GGX45977.1"/>
    </source>
</evidence>
<dbReference type="AlphaFoldDB" id="A0A918K4N0"/>
<proteinExistence type="predicted"/>
<protein>
    <submittedName>
        <fullName evidence="1">Uncharacterized protein</fullName>
    </submittedName>
</protein>
<dbReference type="RefSeq" id="WP_190034177.1">
    <property type="nucleotide sequence ID" value="NZ_BMWD01000003.1"/>
</dbReference>
<comment type="caution">
    <text evidence="1">The sequence shown here is derived from an EMBL/GenBank/DDBJ whole genome shotgun (WGS) entry which is preliminary data.</text>
</comment>
<dbReference type="EMBL" id="BMWD01000003">
    <property type="protein sequence ID" value="GGX45977.1"/>
    <property type="molecule type" value="Genomic_DNA"/>
</dbReference>